<name>A0A075MSX8_9ARCH</name>
<dbReference type="RefSeq" id="WP_148700890.1">
    <property type="nucleotide sequence ID" value="NZ_CP007174.1"/>
</dbReference>
<dbReference type="HOGENOM" id="CLU_011320_0_0_2"/>
<evidence type="ECO:0000313" key="1">
    <source>
        <dbReference type="EMBL" id="AIF84285.1"/>
    </source>
</evidence>
<protein>
    <submittedName>
        <fullName evidence="1">Uncharacterized protein</fullName>
    </submittedName>
</protein>
<dbReference type="KEGG" id="nev:NTE_02231"/>
<organism evidence="1 2">
    <name type="scientific">Candidatus Nitrososphaera evergladensis SR1</name>
    <dbReference type="NCBI Taxonomy" id="1459636"/>
    <lineage>
        <taxon>Archaea</taxon>
        <taxon>Nitrososphaerota</taxon>
        <taxon>Nitrososphaeria</taxon>
        <taxon>Nitrososphaerales</taxon>
        <taxon>Nitrososphaeraceae</taxon>
        <taxon>Nitrososphaera</taxon>
    </lineage>
</organism>
<dbReference type="AlphaFoldDB" id="A0A075MSX8"/>
<sequence>MGIIVFSVFASANSSLAFAVPTANPDPESLVESKVAIERSFSTPLLRFNGETAAQLMQKITWFPNGTTALSDDQGSQFTFTLDLADSSFVLLSNSTMIDQKVLGKDHQYDIVWKPLRNSDGAITKYKFDIVGTSANGHTIKLLLSPQQEITVNDDSFLSLSKNYNSNSTSLFGVGLDWSDATSAGQPIAYDSEERTINIPVGKSYFIDPTTISTITAVLSPGSSDYYEGERREVRIGNVLFMFYFDGSNIVYRSSLDFGATWSSATSSGSGVINGDVHRYTVTTENVTGTNYVTLLYFKTSGSNTNFYGKRGTVGLNTITWNNETSMFSAPNFASCGTSVCAASVGAVDTSGIMYAAFRWIPSGASSYQYQIMKSANGGLGWNTSLSQIPADVGTRIEMFLTPLASGKMLFGYMRYTTDDIKYRLWDGTGWSAENTVGNIGSTANTIKHVSADSDGVKKAYVAYLTGGNSGSIKIAKWGNDGSWLGNETADSTLSHTLPSITITNDGVIHVYSLSGNKVYDTTKILNSWQTPTNPFGTTFTSPAQLTSGSGYPMALWIEGSSSPFNLRFDRTDWDVDRDGIYNNWEVNGIDSNWDGTVDFLPSSSQAHKDIFVEIDYMQNHQPDSGAINNVTNAFANAPITNPDSTTGITLHLNLDEQVTHSDTTSWPTGFNSIKPTHFGTATERAAANHDNILNAKKKIYHYNLWVHSITLNGPSGVGELLGNDFMVSMGSYNASNPSQDLAGSREHQAGTLMHELGHNLGLHHGGGVDINCKPNYLSVMNYAFQLPTFVSDRPLDYSRSQLLTLDEINLDELDGVSASTPSGLKTVYGKPGDFPVVSDPVPTGQGIDWNRDEFLGDDGVEQSINFFDIPDCDSLDLTSLTGYNDWANVQLAFTSSGTYANGTSVKVVDNEMTREIVQKMQLMTLDTIDHLLQNANATSFRDTNDAAAEKKTLHDVLDNPVSGAKAAVRQDNYGKVVAILERIRAKLDASVGGDPHDDMIVNQKEQTRILQQLDNVITSFKKAWQ</sequence>
<dbReference type="InterPro" id="IPR036278">
    <property type="entry name" value="Sialidase_sf"/>
</dbReference>
<keyword evidence="2" id="KW-1185">Reference proteome</keyword>
<dbReference type="OrthoDB" id="268789at2157"/>
<accession>A0A075MSX8</accession>
<dbReference type="STRING" id="1459636.NTE_02231"/>
<evidence type="ECO:0000313" key="2">
    <source>
        <dbReference type="Proteomes" id="UP000028194"/>
    </source>
</evidence>
<dbReference type="SUPFAM" id="SSF50939">
    <property type="entry name" value="Sialidases"/>
    <property type="match status" value="1"/>
</dbReference>
<dbReference type="CDD" id="cd15482">
    <property type="entry name" value="Sialidase_non-viral"/>
    <property type="match status" value="1"/>
</dbReference>
<dbReference type="Proteomes" id="UP000028194">
    <property type="component" value="Chromosome"/>
</dbReference>
<dbReference type="EMBL" id="CP007174">
    <property type="protein sequence ID" value="AIF84285.1"/>
    <property type="molecule type" value="Genomic_DNA"/>
</dbReference>
<dbReference type="SUPFAM" id="SSF55486">
    <property type="entry name" value="Metalloproteases ('zincins'), catalytic domain"/>
    <property type="match status" value="1"/>
</dbReference>
<gene>
    <name evidence="1" type="ORF">NTE_02231</name>
</gene>
<proteinExistence type="predicted"/>
<dbReference type="GeneID" id="41597951"/>
<reference evidence="1 2" key="1">
    <citation type="journal article" date="2014" name="PLoS ONE">
        <title>Genome Sequence of Candidatus Nitrososphaera evergladensis from Group I.1b Enriched from Everglades Soil Reveals Novel Genomic Features of the Ammonia-Oxidizing Archaea.</title>
        <authorList>
            <person name="Zhalnina K.V."/>
            <person name="Dias R."/>
            <person name="Leonard M.T."/>
            <person name="Dorr de Quadros P."/>
            <person name="Camargo F.A."/>
            <person name="Drew J.C."/>
            <person name="Farmerie W.G."/>
            <person name="Daroub S.H."/>
            <person name="Triplett E.W."/>
        </authorList>
    </citation>
    <scope>NUCLEOTIDE SEQUENCE [LARGE SCALE GENOMIC DNA]</scope>
    <source>
        <strain evidence="1 2">SR1</strain>
    </source>
</reference>
<dbReference type="eggNOG" id="arCOG08033">
    <property type="taxonomic scope" value="Archaea"/>
</dbReference>